<evidence type="ECO:0000256" key="1">
    <source>
        <dbReference type="SAM" id="MobiDB-lite"/>
    </source>
</evidence>
<keyword evidence="3" id="KW-0418">Kinase</keyword>
<evidence type="ECO:0000259" key="2">
    <source>
        <dbReference type="PROSITE" id="PS50011"/>
    </source>
</evidence>
<dbReference type="GO" id="GO:0044773">
    <property type="term" value="P:mitotic DNA damage checkpoint signaling"/>
    <property type="evidence" value="ECO:0007669"/>
    <property type="project" value="TreeGrafter"/>
</dbReference>
<dbReference type="GO" id="GO:0005524">
    <property type="term" value="F:ATP binding"/>
    <property type="evidence" value="ECO:0007669"/>
    <property type="project" value="InterPro"/>
</dbReference>
<dbReference type="GO" id="GO:0004674">
    <property type="term" value="F:protein serine/threonine kinase activity"/>
    <property type="evidence" value="ECO:0007669"/>
    <property type="project" value="TreeGrafter"/>
</dbReference>
<dbReference type="OrthoDB" id="4062651at2759"/>
<sequence>MQQERSQDTHPHQPFAHVQLPVPSLSSHIHHTSKGNDSETKDFEIPHSLDRLLNIVSGWGRLTPESEGPHSRTTLPGQGSPGFATASHPQETAMDQTQIITESDNKTEGEPQTSFAKDYGKFNKVLHYEGFNTVELYEKKVPVVDETTSPAKFPQSHILERMRRTFITDTIKELYAVKVYRRHAKTTLSPPARPLQNQSRTVSLCHPNIVPIIDIVYNKQRNLCLVMPYYAGGTLHSLLSQDRKPSENLSTEELNCLTIQILRAVAFLHENDIVHGDLRPEHILLTAQGALKVGGFGEDEDAIRELAELSHNSNLTSSVPAPNPNSALESEDKPKLCIRRRVSESSVPYLPPERFSGLRGSRRQSYIHEDVSDLKPGDIWACGIICMLLRSGQFLWHSAQRVNPEKSFSNYLHDRLEEDGYGPIQVLENGRGLLQQRS</sequence>
<dbReference type="Gene3D" id="1.10.510.10">
    <property type="entry name" value="Transferase(Phosphotransferase) domain 1"/>
    <property type="match status" value="1"/>
</dbReference>
<keyword evidence="3" id="KW-0808">Transferase</keyword>
<keyword evidence="4" id="KW-1185">Reference proteome</keyword>
<accession>A0A9W9J4Z7</accession>
<dbReference type="SUPFAM" id="SSF56112">
    <property type="entry name" value="Protein kinase-like (PK-like)"/>
    <property type="match status" value="1"/>
</dbReference>
<dbReference type="Pfam" id="PF00069">
    <property type="entry name" value="Pkinase"/>
    <property type="match status" value="1"/>
</dbReference>
<feature type="region of interest" description="Disordered" evidence="1">
    <location>
        <begin position="60"/>
        <end position="89"/>
    </location>
</feature>
<dbReference type="PROSITE" id="PS50011">
    <property type="entry name" value="PROTEIN_KINASE_DOM"/>
    <property type="match status" value="1"/>
</dbReference>
<dbReference type="GO" id="GO:0005634">
    <property type="term" value="C:nucleus"/>
    <property type="evidence" value="ECO:0007669"/>
    <property type="project" value="TreeGrafter"/>
</dbReference>
<dbReference type="PANTHER" id="PTHR44167:SF24">
    <property type="entry name" value="SERINE_THREONINE-PROTEIN KINASE CHK2"/>
    <property type="match status" value="1"/>
</dbReference>
<dbReference type="InterPro" id="IPR000719">
    <property type="entry name" value="Prot_kinase_dom"/>
</dbReference>
<comment type="caution">
    <text evidence="3">The sequence shown here is derived from an EMBL/GenBank/DDBJ whole genome shotgun (WGS) entry which is preliminary data.</text>
</comment>
<dbReference type="InterPro" id="IPR011009">
    <property type="entry name" value="Kinase-like_dom_sf"/>
</dbReference>
<protein>
    <submittedName>
        <fullName evidence="3">Kinase-like domain-containing protein</fullName>
    </submittedName>
</protein>
<evidence type="ECO:0000313" key="4">
    <source>
        <dbReference type="Proteomes" id="UP001150942"/>
    </source>
</evidence>
<organism evidence="3 4">
    <name type="scientific">Penicillium cf. viridicatum</name>
    <dbReference type="NCBI Taxonomy" id="2972119"/>
    <lineage>
        <taxon>Eukaryota</taxon>
        <taxon>Fungi</taxon>
        <taxon>Dikarya</taxon>
        <taxon>Ascomycota</taxon>
        <taxon>Pezizomycotina</taxon>
        <taxon>Eurotiomycetes</taxon>
        <taxon>Eurotiomycetidae</taxon>
        <taxon>Eurotiales</taxon>
        <taxon>Aspergillaceae</taxon>
        <taxon>Penicillium</taxon>
    </lineage>
</organism>
<gene>
    <name evidence="3" type="ORF">N7449_010765</name>
</gene>
<dbReference type="AlphaFoldDB" id="A0A9W9J4Z7"/>
<dbReference type="PANTHER" id="PTHR44167">
    <property type="entry name" value="OVARIAN-SPECIFIC SERINE/THREONINE-PROTEIN KINASE LOK-RELATED"/>
    <property type="match status" value="1"/>
</dbReference>
<dbReference type="Proteomes" id="UP001150942">
    <property type="component" value="Unassembled WGS sequence"/>
</dbReference>
<evidence type="ECO:0000313" key="3">
    <source>
        <dbReference type="EMBL" id="KAJ5187771.1"/>
    </source>
</evidence>
<reference evidence="3" key="1">
    <citation type="submission" date="2022-11" db="EMBL/GenBank/DDBJ databases">
        <authorList>
            <person name="Petersen C."/>
        </authorList>
    </citation>
    <scope>NUCLEOTIDE SEQUENCE</scope>
    <source>
        <strain evidence="3">IBT 20477</strain>
    </source>
</reference>
<feature type="domain" description="Protein kinase" evidence="2">
    <location>
        <begin position="120"/>
        <end position="438"/>
    </location>
</feature>
<dbReference type="GO" id="GO:0005737">
    <property type="term" value="C:cytoplasm"/>
    <property type="evidence" value="ECO:0007669"/>
    <property type="project" value="TreeGrafter"/>
</dbReference>
<name>A0A9W9J4Z7_9EURO</name>
<dbReference type="EMBL" id="JAPQKQ010000007">
    <property type="protein sequence ID" value="KAJ5187771.1"/>
    <property type="molecule type" value="Genomic_DNA"/>
</dbReference>
<reference evidence="3" key="2">
    <citation type="journal article" date="2023" name="IMA Fungus">
        <title>Comparative genomic study of the Penicillium genus elucidates a diverse pangenome and 15 lateral gene transfer events.</title>
        <authorList>
            <person name="Petersen C."/>
            <person name="Sorensen T."/>
            <person name="Nielsen M.R."/>
            <person name="Sondergaard T.E."/>
            <person name="Sorensen J.L."/>
            <person name="Fitzpatrick D.A."/>
            <person name="Frisvad J.C."/>
            <person name="Nielsen K.L."/>
        </authorList>
    </citation>
    <scope>NUCLEOTIDE SEQUENCE</scope>
    <source>
        <strain evidence="3">IBT 20477</strain>
    </source>
</reference>
<proteinExistence type="predicted"/>